<dbReference type="InterPro" id="IPR006558">
    <property type="entry name" value="LamG-like"/>
</dbReference>
<keyword evidence="5" id="KW-1185">Reference proteome</keyword>
<accession>A0ABV8U1M3</accession>
<protein>
    <submittedName>
        <fullName evidence="4">LamG-like jellyroll fold domain-containing protein</fullName>
    </submittedName>
</protein>
<evidence type="ECO:0000313" key="5">
    <source>
        <dbReference type="Proteomes" id="UP001595823"/>
    </source>
</evidence>
<reference evidence="5" key="1">
    <citation type="journal article" date="2019" name="Int. J. Syst. Evol. Microbiol.">
        <title>The Global Catalogue of Microorganisms (GCM) 10K type strain sequencing project: providing services to taxonomists for standard genome sequencing and annotation.</title>
        <authorList>
            <consortium name="The Broad Institute Genomics Platform"/>
            <consortium name="The Broad Institute Genome Sequencing Center for Infectious Disease"/>
            <person name="Wu L."/>
            <person name="Ma J."/>
        </authorList>
    </citation>
    <scope>NUCLEOTIDE SEQUENCE [LARGE SCALE GENOMIC DNA]</scope>
    <source>
        <strain evidence="5">IBRC-M 10908</strain>
    </source>
</reference>
<dbReference type="Gene3D" id="2.60.120.200">
    <property type="match status" value="3"/>
</dbReference>
<comment type="caution">
    <text evidence="4">The sequence shown here is derived from an EMBL/GenBank/DDBJ whole genome shotgun (WGS) entry which is preliminary data.</text>
</comment>
<evidence type="ECO:0000313" key="4">
    <source>
        <dbReference type="EMBL" id="MFC4336593.1"/>
    </source>
</evidence>
<organism evidence="4 5">
    <name type="scientific">Salininema proteolyticum</name>
    <dbReference type="NCBI Taxonomy" id="1607685"/>
    <lineage>
        <taxon>Bacteria</taxon>
        <taxon>Bacillati</taxon>
        <taxon>Actinomycetota</taxon>
        <taxon>Actinomycetes</taxon>
        <taxon>Glycomycetales</taxon>
        <taxon>Glycomycetaceae</taxon>
        <taxon>Salininema</taxon>
    </lineage>
</organism>
<dbReference type="PANTHER" id="PTHR46943:SF1">
    <property type="entry name" value="PENTRAXIN-RELATED PROTEIN PTX3"/>
    <property type="match status" value="1"/>
</dbReference>
<feature type="domain" description="LamG-like jellyroll fold" evidence="3">
    <location>
        <begin position="1084"/>
        <end position="1224"/>
    </location>
</feature>
<keyword evidence="2" id="KW-1015">Disulfide bond</keyword>
<dbReference type="RefSeq" id="WP_380622682.1">
    <property type="nucleotide sequence ID" value="NZ_JBHSDK010000021.1"/>
</dbReference>
<dbReference type="SUPFAM" id="SSF49899">
    <property type="entry name" value="Concanavalin A-like lectins/glucanases"/>
    <property type="match status" value="3"/>
</dbReference>
<sequence>MSYPTSGAAPRPKLKLALATLLGSAMVGVLLAVLPVAAMAEGQDPLECGDDEKPARDEGQALDQATACGSEVLILDSRDYKSRSYAQPDGTIATELFTAPRWVPNDAGEWVDADPAVIEAEDGNLQSKATVVDLEFGSEGDTDFVSAVNQDGESVSLSWAEPLPEPVVEGTTVRYSEVLPDVDLEVYSKVDSFSYSLVVKTSEAASRAELERVELDLRTEGLSVDSDAQSDTAVLRDDRGEDAFSVAQPQMWDSSKTGDGEPGRVTPMELEIDGDSVAVVPDDELLGDPEAEYPIFIDPEFIDTGANYKNVYSEKTGITCGGDNVMCTGRQTWKTDNTYGHWRSAMRFYGLNTLQNREIQQATVWIDQIHTGAAGGALQTVRLASMRPFGMGETLTWDEFNGKIGGEVARARVATSNDNYGESDQRIQWADSKTASQIQHWVDIGENAATFSVISGADWNEEEKHDYWRKLDSDSAKLKVWHAPVKPTGLKVEGEHCSTSAPGAVIDTVTPALTAIAPPSLESDNQFQFYVMNRDDDPDAKLEKIIVDDVGNSQSVSVRISAGKLQRGKTYRWNSRASDSDGNSKRTGEFTNYCYFTVNSLPEVPSQLQTDWATCGSKTDPTLVTTSTPKLSVVPHDPDGGAVQVKYRFYRETGDNIKEWSRDAKDGVVESNRLTQNLIDADGLYRWRAATLDSFTTSPWSQYCWLRVDTTAPEPPDIVQMTENPTSGDAVQFELVGSNEVTAFEYVLEGQPKKTVQTDTGRHKIEVTPTTSSVDHVLQVSAIDAAGNTSSPTKEWFTTIGVQPAEANGTWRFDGDLADDADVNDLSSVGSEIYGDDRKGRSQAAAVFDGSDESCVRADSAIVDTTDSFTIAGWVNVPDKQSAEMAIMDVTGNNASRLKLALTPDGQWAAVMLPTDTANTPAVSVLAESSVTEYGTWTHLAGVYDVAAERLRLYVNGSLEGSNQVTIETWKAEGVFSVGCGVTADGAVFNPMTGSVDDAVVFPQVLTSSRIAALMEGDGLPAGLQAWYPLRGDGEDHSRKGNDLEGMPASPVWGDDQYGRAGSSLQFDGSVCPKSGTVPVRSDSGFSVSAWVKLDPNHVDEHPRVFSFYGQQHFSVILKFNSSTGSWNSAVTASDNPDAGWGHGAEGTEIAIKGEWVHLAVVLDADDSKISLYADGALAGSGSISQDWDTWRASTFAIGCGVNGNEWEGSITDVKVWRGTLSADDVSATHVERTSMWEMDEAGQGGDQWGTHDLSFEGTPGWEVDRFNKCWAMYGLKLGGTDYAYTSNPVVATDESFTVAAWARVDDLSDYRTVMSQSAETYGAFNLNYNPVVGRFQFSMPQTDSEDAGWTRVVANEAPYIDEAEARGHWYHLVGQVDLGAGVIRLYVDGELQGEAPVVDSPWKADGPVTIGAADQLGGMRNFMVGGIDEVRVWSGAVDSETIADIASVRPQFEIDPDQADCSEETEPPVDL</sequence>
<dbReference type="PANTHER" id="PTHR46943">
    <property type="entry name" value="PENTRAXIN-RELATED PROTEIN PTX3"/>
    <property type="match status" value="1"/>
</dbReference>
<evidence type="ECO:0000259" key="3">
    <source>
        <dbReference type="SMART" id="SM00560"/>
    </source>
</evidence>
<dbReference type="EMBL" id="JBHSDK010000021">
    <property type="protein sequence ID" value="MFC4336593.1"/>
    <property type="molecule type" value="Genomic_DNA"/>
</dbReference>
<dbReference type="Pfam" id="PF13385">
    <property type="entry name" value="Laminin_G_3"/>
    <property type="match status" value="3"/>
</dbReference>
<gene>
    <name evidence="4" type="ORF">ACFPET_15420</name>
</gene>
<proteinExistence type="predicted"/>
<dbReference type="InterPro" id="IPR042837">
    <property type="entry name" value="PTX3"/>
</dbReference>
<dbReference type="Proteomes" id="UP001595823">
    <property type="component" value="Unassembled WGS sequence"/>
</dbReference>
<dbReference type="InterPro" id="IPR013320">
    <property type="entry name" value="ConA-like_dom_sf"/>
</dbReference>
<feature type="domain" description="LamG-like jellyroll fold" evidence="3">
    <location>
        <begin position="867"/>
        <end position="1009"/>
    </location>
</feature>
<name>A0ABV8U1M3_9ACTN</name>
<evidence type="ECO:0000256" key="2">
    <source>
        <dbReference type="ARBA" id="ARBA00023157"/>
    </source>
</evidence>
<keyword evidence="1" id="KW-0732">Signal</keyword>
<feature type="domain" description="LamG-like jellyroll fold" evidence="3">
    <location>
        <begin position="1295"/>
        <end position="1441"/>
    </location>
</feature>
<dbReference type="SMART" id="SM00560">
    <property type="entry name" value="LamGL"/>
    <property type="match status" value="3"/>
</dbReference>
<evidence type="ECO:0000256" key="1">
    <source>
        <dbReference type="ARBA" id="ARBA00022729"/>
    </source>
</evidence>